<keyword evidence="7" id="KW-1185">Reference proteome</keyword>
<evidence type="ECO:0000256" key="4">
    <source>
        <dbReference type="SAM" id="Phobius"/>
    </source>
</evidence>
<dbReference type="PANTHER" id="PTHR10903">
    <property type="entry name" value="GTPASE, IMAP FAMILY MEMBER-RELATED"/>
    <property type="match status" value="1"/>
</dbReference>
<dbReference type="InterPro" id="IPR027417">
    <property type="entry name" value="P-loop_NTPase"/>
</dbReference>
<dbReference type="Gene3D" id="3.40.50.300">
    <property type="entry name" value="P-loop containing nucleotide triphosphate hydrolases"/>
    <property type="match status" value="1"/>
</dbReference>
<dbReference type="AlphaFoldDB" id="A0A3Q2VN83"/>
<dbReference type="STRING" id="8153.ENSHBUP00000009658"/>
<name>A0A3Q2VN83_HAPBU</name>
<dbReference type="PROSITE" id="PS51720">
    <property type="entry name" value="G_AIG1"/>
    <property type="match status" value="1"/>
</dbReference>
<evidence type="ECO:0000256" key="1">
    <source>
        <dbReference type="ARBA" id="ARBA00008535"/>
    </source>
</evidence>
<sequence length="379" mass="41471">RVTCTSVPLNNDHLRIVLLGKTGSGKSSLANTIFGEKEEVFEIDHTANSGTSQCREATRVVNRTSVSIIDTPGFFDDRTSEEELRNEITRSVVECSPGPHAFLILLKVERFTDHEYEVITKIIESFSEEAFRYAVLVFTRGDDLPEGMQIEEFCRSNNRLRELLERCGGRCHVFDNKYWNNKNLQHEYRNNKLQRENLLHTIKEMVRNNGRGCYTNEMLQEVEKAIQQQQESIRSSSGVMSQEEIREEAKKRVYNSLKMAAGVTTGMLLGALLGVPIMIAAVIPILKTALSPGVAGVVQAKLPITGVGLGVVAGLAATAGAIEIPLSPGMRAVGVILIGVGLSVAVGIAAGAIGSDCIAYQEADKADSIMVVDRNKTHP</sequence>
<protein>
    <recommendedName>
        <fullName evidence="5">AIG1-type G domain-containing protein</fullName>
    </recommendedName>
</protein>
<dbReference type="PANTHER" id="PTHR10903:SF62">
    <property type="entry name" value="GTPASE IMAP FAMILY MEMBER 4-LIKE-RELATED"/>
    <property type="match status" value="1"/>
</dbReference>
<evidence type="ECO:0000313" key="7">
    <source>
        <dbReference type="Proteomes" id="UP000264840"/>
    </source>
</evidence>
<keyword evidence="4" id="KW-0472">Membrane</keyword>
<proteinExistence type="inferred from homology"/>
<keyword evidence="4" id="KW-0812">Transmembrane</keyword>
<dbReference type="GeneTree" id="ENSGT01150000286992"/>
<feature type="transmembrane region" description="Helical" evidence="4">
    <location>
        <begin position="333"/>
        <end position="353"/>
    </location>
</feature>
<organism evidence="6 7">
    <name type="scientific">Haplochromis burtoni</name>
    <name type="common">Burton's mouthbrooder</name>
    <name type="synonym">Chromis burtoni</name>
    <dbReference type="NCBI Taxonomy" id="8153"/>
    <lineage>
        <taxon>Eukaryota</taxon>
        <taxon>Metazoa</taxon>
        <taxon>Chordata</taxon>
        <taxon>Craniata</taxon>
        <taxon>Vertebrata</taxon>
        <taxon>Euteleostomi</taxon>
        <taxon>Actinopterygii</taxon>
        <taxon>Neopterygii</taxon>
        <taxon>Teleostei</taxon>
        <taxon>Neoteleostei</taxon>
        <taxon>Acanthomorphata</taxon>
        <taxon>Ovalentaria</taxon>
        <taxon>Cichlomorphae</taxon>
        <taxon>Cichliformes</taxon>
        <taxon>Cichlidae</taxon>
        <taxon>African cichlids</taxon>
        <taxon>Pseudocrenilabrinae</taxon>
        <taxon>Haplochromini</taxon>
        <taxon>Haplochromis</taxon>
    </lineage>
</organism>
<reference evidence="6" key="1">
    <citation type="submission" date="2025-08" db="UniProtKB">
        <authorList>
            <consortium name="Ensembl"/>
        </authorList>
    </citation>
    <scope>IDENTIFICATION</scope>
</reference>
<reference evidence="6" key="2">
    <citation type="submission" date="2025-09" db="UniProtKB">
        <authorList>
            <consortium name="Ensembl"/>
        </authorList>
    </citation>
    <scope>IDENTIFICATION</scope>
</reference>
<feature type="domain" description="AIG1-type G" evidence="5">
    <location>
        <begin position="11"/>
        <end position="223"/>
    </location>
</feature>
<dbReference type="FunFam" id="3.40.50.300:FF:000366">
    <property type="entry name" value="GTPase, IMAP family member 2"/>
    <property type="match status" value="1"/>
</dbReference>
<dbReference type="Pfam" id="PF04548">
    <property type="entry name" value="AIG1"/>
    <property type="match status" value="1"/>
</dbReference>
<keyword evidence="2" id="KW-0547">Nucleotide-binding</keyword>
<dbReference type="Proteomes" id="UP000264840">
    <property type="component" value="Unplaced"/>
</dbReference>
<dbReference type="Ensembl" id="ENSHBUT00000016310.1">
    <property type="protein sequence ID" value="ENSHBUP00000009658.1"/>
    <property type="gene ID" value="ENSHBUG00000011192.1"/>
</dbReference>
<evidence type="ECO:0000259" key="5">
    <source>
        <dbReference type="PROSITE" id="PS51720"/>
    </source>
</evidence>
<evidence type="ECO:0000256" key="3">
    <source>
        <dbReference type="ARBA" id="ARBA00023134"/>
    </source>
</evidence>
<feature type="transmembrane region" description="Helical" evidence="4">
    <location>
        <begin position="306"/>
        <end position="326"/>
    </location>
</feature>
<dbReference type="GO" id="GO:0005525">
    <property type="term" value="F:GTP binding"/>
    <property type="evidence" value="ECO:0007669"/>
    <property type="project" value="UniProtKB-KW"/>
</dbReference>
<accession>A0A3Q2VN83</accession>
<comment type="similarity">
    <text evidence="1">Belongs to the TRAFAC class TrmE-Era-EngA-EngB-Septin-like GTPase superfamily. AIG1/Toc34/Toc159-like paraseptin GTPase family. IAN subfamily.</text>
</comment>
<feature type="transmembrane region" description="Helical" evidence="4">
    <location>
        <begin position="260"/>
        <end position="286"/>
    </location>
</feature>
<keyword evidence="3" id="KW-0342">GTP-binding</keyword>
<dbReference type="OMA" id="MDNKYWN"/>
<dbReference type="SUPFAM" id="SSF52540">
    <property type="entry name" value="P-loop containing nucleoside triphosphate hydrolases"/>
    <property type="match status" value="1"/>
</dbReference>
<evidence type="ECO:0000313" key="6">
    <source>
        <dbReference type="Ensembl" id="ENSHBUP00000009658.1"/>
    </source>
</evidence>
<dbReference type="InterPro" id="IPR045058">
    <property type="entry name" value="GIMA/IAN/Toc"/>
</dbReference>
<evidence type="ECO:0000256" key="2">
    <source>
        <dbReference type="ARBA" id="ARBA00022741"/>
    </source>
</evidence>
<keyword evidence="4" id="KW-1133">Transmembrane helix</keyword>
<dbReference type="InterPro" id="IPR006703">
    <property type="entry name" value="G_AIG1"/>
</dbReference>